<reference evidence="2" key="1">
    <citation type="journal article" date="2019" name="Int. J. Syst. Evol. Microbiol.">
        <title>The Global Catalogue of Microorganisms (GCM) 10K type strain sequencing project: providing services to taxonomists for standard genome sequencing and annotation.</title>
        <authorList>
            <consortium name="The Broad Institute Genomics Platform"/>
            <consortium name="The Broad Institute Genome Sequencing Center for Infectious Disease"/>
            <person name="Wu L."/>
            <person name="Ma J."/>
        </authorList>
    </citation>
    <scope>NUCLEOTIDE SEQUENCE [LARGE SCALE GENOMIC DNA]</scope>
    <source>
        <strain evidence="2">CECT 8010</strain>
    </source>
</reference>
<dbReference type="RefSeq" id="WP_379012968.1">
    <property type="nucleotide sequence ID" value="NZ_JBHSDC010000007.1"/>
</dbReference>
<comment type="caution">
    <text evidence="1">The sequence shown here is derived from an EMBL/GenBank/DDBJ whole genome shotgun (WGS) entry which is preliminary data.</text>
</comment>
<proteinExistence type="predicted"/>
<gene>
    <name evidence="1" type="ORF">ACFOW1_06245</name>
</gene>
<protein>
    <submittedName>
        <fullName evidence="1">Uncharacterized protein</fullName>
    </submittedName>
</protein>
<evidence type="ECO:0000313" key="1">
    <source>
        <dbReference type="EMBL" id="MFC4231480.1"/>
    </source>
</evidence>
<dbReference type="InterPro" id="IPR058120">
    <property type="entry name" value="MADS7"/>
</dbReference>
<name>A0ABV8PW51_9BACT</name>
<evidence type="ECO:0000313" key="2">
    <source>
        <dbReference type="Proteomes" id="UP001595906"/>
    </source>
</evidence>
<dbReference type="Pfam" id="PF26611">
    <property type="entry name" value="MAD7"/>
    <property type="match status" value="1"/>
</dbReference>
<dbReference type="EMBL" id="JBHSDC010000007">
    <property type="protein sequence ID" value="MFC4231480.1"/>
    <property type="molecule type" value="Genomic_DNA"/>
</dbReference>
<accession>A0ABV8PW51</accession>
<keyword evidence="2" id="KW-1185">Reference proteome</keyword>
<sequence length="539" mass="62206">MALDRKQKAFRYFPIMPIDANNINFEQAIVRLLVLLHTNGKQITRTGRDVLYPENLVDILKDNTKYFEGITDPIRERLMKNWISADYATTIIEGKGRQGKPRISNLKPLHISTIKLLDPRIRSQDRDASVFLYNVFKGDGGSSAKNYLMDFLIEGTKKEGSFNLVTDEERFNNLDIETQFLLRILDSFRVDNPSTREKEVPGFKALCEAQQKQFFYDIILILVYKNNVPRRELFHYLTVLLNFHCALFVMKTFNQINSIVDTQKSKCSLCKSIAGGIDFNKLCKCDFQPKIFVDLTLGQDKICDMLSRRSVDVNYNEMFRYFKSHYKLVKIAEFAATKGQKDLGPEQLIGFLNHPDLNGHFSYELSRIIADPDMEDNENLQEILKMEIPALDKYIEILCNEPANWKLRTRNHKSMMTSLCNMNRDDGFLEGGRGRKRKYVLGNVLLEVLVQLAVVSADPSKGFRTQPITIVSFVEWLKNRYGIYINEWPNGSDSPETAKALTNNFNALKDRLRQLGFYTDLSDASNSQVIKPRFKVEPE</sequence>
<dbReference type="Proteomes" id="UP001595906">
    <property type="component" value="Unassembled WGS sequence"/>
</dbReference>
<organism evidence="1 2">
    <name type="scientific">Parasediminibacterium paludis</name>
    <dbReference type="NCBI Taxonomy" id="908966"/>
    <lineage>
        <taxon>Bacteria</taxon>
        <taxon>Pseudomonadati</taxon>
        <taxon>Bacteroidota</taxon>
        <taxon>Chitinophagia</taxon>
        <taxon>Chitinophagales</taxon>
        <taxon>Chitinophagaceae</taxon>
        <taxon>Parasediminibacterium</taxon>
    </lineage>
</organism>